<feature type="compositionally biased region" description="Basic and acidic residues" evidence="1">
    <location>
        <begin position="274"/>
        <end position="284"/>
    </location>
</feature>
<dbReference type="AlphaFoldDB" id="A0A9D4ZP12"/>
<organism evidence="2 3">
    <name type="scientific">Adiantum capillus-veneris</name>
    <name type="common">Maidenhair fern</name>
    <dbReference type="NCBI Taxonomy" id="13818"/>
    <lineage>
        <taxon>Eukaryota</taxon>
        <taxon>Viridiplantae</taxon>
        <taxon>Streptophyta</taxon>
        <taxon>Embryophyta</taxon>
        <taxon>Tracheophyta</taxon>
        <taxon>Polypodiopsida</taxon>
        <taxon>Polypodiidae</taxon>
        <taxon>Polypodiales</taxon>
        <taxon>Pteridineae</taxon>
        <taxon>Pteridaceae</taxon>
        <taxon>Vittarioideae</taxon>
        <taxon>Adiantum</taxon>
    </lineage>
</organism>
<feature type="compositionally biased region" description="Basic and acidic residues" evidence="1">
    <location>
        <begin position="909"/>
        <end position="918"/>
    </location>
</feature>
<comment type="caution">
    <text evidence="2">The sequence shown here is derived from an EMBL/GenBank/DDBJ whole genome shotgun (WGS) entry which is preliminary data.</text>
</comment>
<feature type="region of interest" description="Disordered" evidence="1">
    <location>
        <begin position="146"/>
        <end position="445"/>
    </location>
</feature>
<keyword evidence="3" id="KW-1185">Reference proteome</keyword>
<dbReference type="PANTHER" id="PTHR34802:SF1">
    <property type="entry name" value="CHORISMATE SYNTHASE"/>
    <property type="match status" value="1"/>
</dbReference>
<dbReference type="PANTHER" id="PTHR34802">
    <property type="entry name" value="CHORISMATE SYNTHASE"/>
    <property type="match status" value="1"/>
</dbReference>
<evidence type="ECO:0000313" key="2">
    <source>
        <dbReference type="EMBL" id="KAI5080486.1"/>
    </source>
</evidence>
<feature type="compositionally biased region" description="Low complexity" evidence="1">
    <location>
        <begin position="380"/>
        <end position="390"/>
    </location>
</feature>
<sequence length="1035" mass="114086">MMVLRVVPLSSLPNRRPLPLRSIAIKSLLPSLIDALFCVPLRLLFVSCTIHPTWSKDLKLVVGKCFDDSRGSRSSEATEQNGLSEGLHTTALAMTLHLKHVYSKEFLLSIAELEECKRVPAGLDSSLLRETQSKLDEKGVAIPGASSRGLIRTMRENDACSESPPDVPEWRRPCSLPGSPFLKPGPRQAEPKISSPRPGPARAGNSARSIMGRSGSARWELRSNGEDRDRDVNRNPFEWELSSPTESVVSQEHDGLLGSGGPIVHRGMIQTTPTHDRHRAEKTTRIGRTGEQYHSTRGGKVSRNYPSAQNSRREDTDSISDETFGSDDWPHGERSEQERQRRDQFEQMRKELRKKPLNTVRSHNDTWLGEGSQSTETFVSSSPGTPQSSSSKDDILKPHNKSVTTSSAPRLLVPPGFSKPTLSKLGSPKENLEVGQSFSSQVKDDEIDALKHTSSTDEVKMRNEDHFSSLLMKLNQLEDENQKTFSPSQSPMMSKFARWFPSQGPKLDESSSNSEPLNVVTVKEDSGLSPDFSSAKHELAGSSENMLASKVNPVTSLMPTKSNGSVLPMPVGPSLEDVEKVMTAGADFGQDLISAEDFKMKNHVPLDRHLLSDSNDAVMNDAAQNLDSQEPPRKNIPGKKNPPVFLTCEDLEQSLLSELVDTGSHTRMEDKQVDMDNNVNLMKLLQMGPSRREVRNKEQGWVAEQESENMMDGSASTHLMLLLQKNAGRASPLEDSTSIMSTETSAQSMGQKDHVEDQSNTAEIISLETLFGRKFVNELRAVGEPVSSKQIVDDSIHVGNEGSLLNSVLSNKSHARKPGHADVPFQEQAGWNYDGLVVTEQKGLETTSRSDLQDLQGDLLTDVSVHHHSPMKASKNTPSSRGVSINGASFGDFSHNKFSHHPYQGSHRQQLEGHRRPPSEISSQRLQLEPMHEPHLIHENSLYATGTYRVLPSVSAGYPESIQMGFNPSQCMPDPRITGPRISPLADRWFPGNHVQGSQGIAGVNPYQHQMIQERKPGLGISGLGLGPGVENYNF</sequence>
<dbReference type="EMBL" id="JABFUD020000004">
    <property type="protein sequence ID" value="KAI5080486.1"/>
    <property type="molecule type" value="Genomic_DNA"/>
</dbReference>
<proteinExistence type="predicted"/>
<protein>
    <submittedName>
        <fullName evidence="2">Uncharacterized protein</fullName>
    </submittedName>
</protein>
<gene>
    <name evidence="2" type="ORF">GOP47_0003669</name>
</gene>
<dbReference type="Proteomes" id="UP000886520">
    <property type="component" value="Chromosome 4"/>
</dbReference>
<dbReference type="OrthoDB" id="1923709at2759"/>
<accession>A0A9D4ZP12</accession>
<feature type="compositionally biased region" description="Basic and acidic residues" evidence="1">
    <location>
        <begin position="328"/>
        <end position="350"/>
    </location>
</feature>
<feature type="region of interest" description="Disordered" evidence="1">
    <location>
        <begin position="866"/>
        <end position="922"/>
    </location>
</feature>
<feature type="compositionally biased region" description="Polar residues" evidence="1">
    <location>
        <begin position="874"/>
        <end position="887"/>
    </location>
</feature>
<evidence type="ECO:0000256" key="1">
    <source>
        <dbReference type="SAM" id="MobiDB-lite"/>
    </source>
</evidence>
<reference evidence="2" key="1">
    <citation type="submission" date="2021-01" db="EMBL/GenBank/DDBJ databases">
        <title>Adiantum capillus-veneris genome.</title>
        <authorList>
            <person name="Fang Y."/>
            <person name="Liao Q."/>
        </authorList>
    </citation>
    <scope>NUCLEOTIDE SEQUENCE</scope>
    <source>
        <strain evidence="2">H3</strain>
        <tissue evidence="2">Leaf</tissue>
    </source>
</reference>
<feature type="compositionally biased region" description="Basic and acidic residues" evidence="1">
    <location>
        <begin position="219"/>
        <end position="233"/>
    </location>
</feature>
<name>A0A9D4ZP12_ADICA</name>
<evidence type="ECO:0000313" key="3">
    <source>
        <dbReference type="Proteomes" id="UP000886520"/>
    </source>
</evidence>